<name>A0A2T2WMB1_9FIRM</name>
<evidence type="ECO:0000256" key="1">
    <source>
        <dbReference type="SAM" id="MobiDB-lite"/>
    </source>
</evidence>
<organism evidence="2 3">
    <name type="scientific">Sulfobacillus acidophilus</name>
    <dbReference type="NCBI Taxonomy" id="53633"/>
    <lineage>
        <taxon>Bacteria</taxon>
        <taxon>Bacillati</taxon>
        <taxon>Bacillota</taxon>
        <taxon>Clostridia</taxon>
        <taxon>Eubacteriales</taxon>
        <taxon>Clostridiales Family XVII. Incertae Sedis</taxon>
        <taxon>Sulfobacillus</taxon>
    </lineage>
</organism>
<proteinExistence type="predicted"/>
<dbReference type="EMBL" id="PXYV01000006">
    <property type="protein sequence ID" value="PSR23379.1"/>
    <property type="molecule type" value="Genomic_DNA"/>
</dbReference>
<gene>
    <name evidence="2" type="ORF">C7B45_03450</name>
</gene>
<dbReference type="AlphaFoldDB" id="A0A2T2WMB1"/>
<accession>A0A2T2WMB1</accession>
<sequence>MDKSGGYLGRISKGRTRLAILGLGAALSLIAVGPATVFAAGSVSTAGGTGGTTGTGLSGASSAAQLPAASVS</sequence>
<protein>
    <submittedName>
        <fullName evidence="2">Uncharacterized protein</fullName>
    </submittedName>
</protein>
<feature type="compositionally biased region" description="Low complexity" evidence="1">
    <location>
        <begin position="58"/>
        <end position="72"/>
    </location>
</feature>
<feature type="region of interest" description="Disordered" evidence="1">
    <location>
        <begin position="51"/>
        <end position="72"/>
    </location>
</feature>
<dbReference type="Proteomes" id="UP000241848">
    <property type="component" value="Unassembled WGS sequence"/>
</dbReference>
<comment type="caution">
    <text evidence="2">The sequence shown here is derived from an EMBL/GenBank/DDBJ whole genome shotgun (WGS) entry which is preliminary data.</text>
</comment>
<evidence type="ECO:0000313" key="3">
    <source>
        <dbReference type="Proteomes" id="UP000241848"/>
    </source>
</evidence>
<evidence type="ECO:0000313" key="2">
    <source>
        <dbReference type="EMBL" id="PSR23379.1"/>
    </source>
</evidence>
<reference evidence="2 3" key="1">
    <citation type="journal article" date="2014" name="BMC Genomics">
        <title>Comparison of environmental and isolate Sulfobacillus genomes reveals diverse carbon, sulfur, nitrogen, and hydrogen metabolisms.</title>
        <authorList>
            <person name="Justice N.B."/>
            <person name="Norman A."/>
            <person name="Brown C.T."/>
            <person name="Singh A."/>
            <person name="Thomas B.C."/>
            <person name="Banfield J.F."/>
        </authorList>
    </citation>
    <scope>NUCLEOTIDE SEQUENCE [LARGE SCALE GENOMIC DNA]</scope>
    <source>
        <strain evidence="2">AMDSBA3</strain>
    </source>
</reference>